<keyword evidence="3" id="KW-1185">Reference proteome</keyword>
<proteinExistence type="predicted"/>
<comment type="caution">
    <text evidence="2">The sequence shown here is derived from an EMBL/GenBank/DDBJ whole genome shotgun (WGS) entry which is preliminary data.</text>
</comment>
<organism evidence="2 3">
    <name type="scientific">Amycolatopsis thermophila</name>
    <dbReference type="NCBI Taxonomy" id="206084"/>
    <lineage>
        <taxon>Bacteria</taxon>
        <taxon>Bacillati</taxon>
        <taxon>Actinomycetota</taxon>
        <taxon>Actinomycetes</taxon>
        <taxon>Pseudonocardiales</taxon>
        <taxon>Pseudonocardiaceae</taxon>
        <taxon>Amycolatopsis</taxon>
    </lineage>
</organism>
<sequence>MTSNRLVDAALRAAAPAGGPDHPATTVPETAPDLL</sequence>
<reference evidence="2 3" key="1">
    <citation type="submission" date="2023-07" db="EMBL/GenBank/DDBJ databases">
        <title>Sequencing the genomes of 1000 actinobacteria strains.</title>
        <authorList>
            <person name="Klenk H.-P."/>
        </authorList>
    </citation>
    <scope>NUCLEOTIDE SEQUENCE [LARGE SCALE GENOMIC DNA]</scope>
    <source>
        <strain evidence="2 3">DSM 45805</strain>
    </source>
</reference>
<evidence type="ECO:0000256" key="1">
    <source>
        <dbReference type="SAM" id="MobiDB-lite"/>
    </source>
</evidence>
<accession>A0ABU0F2T6</accession>
<protein>
    <submittedName>
        <fullName evidence="2">Uncharacterized protein</fullName>
    </submittedName>
</protein>
<dbReference type="Proteomes" id="UP001229651">
    <property type="component" value="Unassembled WGS sequence"/>
</dbReference>
<name>A0ABU0F2T6_9PSEU</name>
<evidence type="ECO:0000313" key="2">
    <source>
        <dbReference type="EMBL" id="MDQ0381654.1"/>
    </source>
</evidence>
<gene>
    <name evidence="2" type="ORF">FB470_005648</name>
</gene>
<dbReference type="EMBL" id="JAUSUT010000001">
    <property type="protein sequence ID" value="MDQ0381654.1"/>
    <property type="molecule type" value="Genomic_DNA"/>
</dbReference>
<evidence type="ECO:0000313" key="3">
    <source>
        <dbReference type="Proteomes" id="UP001229651"/>
    </source>
</evidence>
<feature type="region of interest" description="Disordered" evidence="1">
    <location>
        <begin position="12"/>
        <end position="35"/>
    </location>
</feature>